<evidence type="ECO:0000313" key="2">
    <source>
        <dbReference type="EMBL" id="AXR01441.1"/>
    </source>
</evidence>
<dbReference type="Pfam" id="PF06527">
    <property type="entry name" value="TniQ"/>
    <property type="match status" value="1"/>
</dbReference>
<gene>
    <name evidence="2" type="ORF">D0511_04680</name>
</gene>
<accession>A0AAD0RFL2</accession>
<dbReference type="KEGG" id="ppis:B1L02_13050"/>
<proteinExistence type="predicted"/>
<evidence type="ECO:0000259" key="1">
    <source>
        <dbReference type="Pfam" id="PF06527"/>
    </source>
</evidence>
<reference evidence="2 3" key="1">
    <citation type="submission" date="2018-08" db="EMBL/GenBank/DDBJ databases">
        <title>Whole Genome Sequences of Two Pseudoalteromonas piscicida Strains, DE1-A and DE2-A, which Exhibit Strong Antibacterial Activity against Vibrio vulnificus.</title>
        <authorList>
            <person name="Richards G.P."/>
            <person name="Needleman D.S."/>
            <person name="Watson M.A."/>
            <person name="Polson S.W."/>
        </authorList>
    </citation>
    <scope>NUCLEOTIDE SEQUENCE [LARGE SCALE GENOMIC DNA]</scope>
    <source>
        <strain evidence="2 3">DE2-A</strain>
    </source>
</reference>
<dbReference type="Proteomes" id="UP000258102">
    <property type="component" value="Chromosome 1"/>
</dbReference>
<organism evidence="2 3">
    <name type="scientific">Pseudoalteromonas piscicida</name>
    <dbReference type="NCBI Taxonomy" id="43662"/>
    <lineage>
        <taxon>Bacteria</taxon>
        <taxon>Pseudomonadati</taxon>
        <taxon>Pseudomonadota</taxon>
        <taxon>Gammaproteobacteria</taxon>
        <taxon>Alteromonadales</taxon>
        <taxon>Pseudoalteromonadaceae</taxon>
        <taxon>Pseudoalteromonas</taxon>
    </lineage>
</organism>
<dbReference type="InterPro" id="IPR009492">
    <property type="entry name" value="TniQ"/>
</dbReference>
<dbReference type="EMBL" id="CP031761">
    <property type="protein sequence ID" value="AXR01441.1"/>
    <property type="molecule type" value="Genomic_DNA"/>
</dbReference>
<feature type="domain" description="TniQ" evidence="1">
    <location>
        <begin position="15"/>
        <end position="178"/>
    </location>
</feature>
<protein>
    <recommendedName>
        <fullName evidence="1">TniQ domain-containing protein</fullName>
    </recommendedName>
</protein>
<name>A0AAD0RFL2_PSEO7</name>
<sequence length="338" mass="38953">MFKREVISMIKSISFMPVPFDGEHFMGVMSRKAILLDSTDPKAMFERMLTEVGSLSNQRIYHPLIDVAANAYEGSISREQLLRKHSLFPYYSSTMHFHGVDKIINKRIRKGGLWKRCEFIEQVPSMPAPSYKSLSFTSAWRWCPVCAIEDEQRVGTSYWHVEHQLPSMLTCSKHNCELIENCNRCGYSNTDIRVTATPPTNNTCPKCGGVHEASYPRLNEHIAWVQQASMSLLNSPGALAKPHFEYVMKRGIQNAFISFIEGRTQKQVFLAAALQQDFESWFFEHGFERFFHESEAVIKYKTLSLEKALRNVNGWHPLFVLMWLRFLAVEWPSLEIAA</sequence>
<evidence type="ECO:0000313" key="3">
    <source>
        <dbReference type="Proteomes" id="UP000258102"/>
    </source>
</evidence>
<dbReference type="AlphaFoldDB" id="A0AAD0RFL2"/>